<dbReference type="PRINTS" id="PR00413">
    <property type="entry name" value="HADHALOGNASE"/>
</dbReference>
<dbReference type="PANTHER" id="PTHR43611">
    <property type="entry name" value="ALPHA-D-GLUCOSE 1-PHOSPHATE PHOSPHATASE"/>
    <property type="match status" value="1"/>
</dbReference>
<dbReference type="SUPFAM" id="SSF56784">
    <property type="entry name" value="HAD-like"/>
    <property type="match status" value="1"/>
</dbReference>
<dbReference type="Pfam" id="PF00702">
    <property type="entry name" value="Hydrolase"/>
    <property type="match status" value="1"/>
</dbReference>
<dbReference type="STRING" id="401053.AciPR4_1905"/>
<protein>
    <submittedName>
        <fullName evidence="1">HAD-superfamily hydrolase, subfamily IA, variant 3</fullName>
    </submittedName>
</protein>
<reference evidence="1 2" key="1">
    <citation type="journal article" date="2012" name="Stand. Genomic Sci.">
        <title>Complete genome sequence of Terriglobus saanensis type strain SP1PR4(T), an Acidobacteria from tundra soil.</title>
        <authorList>
            <person name="Rawat S.R."/>
            <person name="Mannisto M.K."/>
            <person name="Starovoytov V."/>
            <person name="Goodwin L."/>
            <person name="Nolan M."/>
            <person name="Hauser L."/>
            <person name="Land M."/>
            <person name="Davenport K.W."/>
            <person name="Woyke T."/>
            <person name="Haggblom M.M."/>
        </authorList>
    </citation>
    <scope>NUCLEOTIDE SEQUENCE</scope>
    <source>
        <strain evidence="2">ATCC BAA-1853 / DSM 23119 / SP1PR4</strain>
    </source>
</reference>
<dbReference type="Proteomes" id="UP000006844">
    <property type="component" value="Chromosome"/>
</dbReference>
<dbReference type="AlphaFoldDB" id="E8V5V2"/>
<dbReference type="HOGENOM" id="CLU_045011_9_3_0"/>
<evidence type="ECO:0000313" key="1">
    <source>
        <dbReference type="EMBL" id="ADV82711.1"/>
    </source>
</evidence>
<dbReference type="GO" id="GO:0016787">
    <property type="term" value="F:hydrolase activity"/>
    <property type="evidence" value="ECO:0007669"/>
    <property type="project" value="UniProtKB-KW"/>
</dbReference>
<name>E8V5V2_TERSS</name>
<organism evidence="1 2">
    <name type="scientific">Terriglobus saanensis (strain ATCC BAA-1853 / DSM 23119 / SP1PR4)</name>
    <dbReference type="NCBI Taxonomy" id="401053"/>
    <lineage>
        <taxon>Bacteria</taxon>
        <taxon>Pseudomonadati</taxon>
        <taxon>Acidobacteriota</taxon>
        <taxon>Terriglobia</taxon>
        <taxon>Terriglobales</taxon>
        <taxon>Acidobacteriaceae</taxon>
        <taxon>Terriglobus</taxon>
    </lineage>
</organism>
<dbReference type="RefSeq" id="WP_013568444.1">
    <property type="nucleotide sequence ID" value="NC_014963.1"/>
</dbReference>
<dbReference type="NCBIfam" id="TIGR01509">
    <property type="entry name" value="HAD-SF-IA-v3"/>
    <property type="match status" value="1"/>
</dbReference>
<dbReference type="OrthoDB" id="9797415at2"/>
<dbReference type="InterPro" id="IPR006439">
    <property type="entry name" value="HAD-SF_hydro_IA"/>
</dbReference>
<dbReference type="SFLD" id="SFLDG01129">
    <property type="entry name" value="C1.5:_HAD__Beta-PGM__Phosphata"/>
    <property type="match status" value="1"/>
</dbReference>
<dbReference type="InterPro" id="IPR023214">
    <property type="entry name" value="HAD_sf"/>
</dbReference>
<keyword evidence="1" id="KW-0378">Hydrolase</keyword>
<gene>
    <name evidence="1" type="ordered locus">AciPR4_1905</name>
</gene>
<dbReference type="CDD" id="cd02603">
    <property type="entry name" value="HAD_sEH-N_like"/>
    <property type="match status" value="1"/>
</dbReference>
<evidence type="ECO:0000313" key="2">
    <source>
        <dbReference type="Proteomes" id="UP000006844"/>
    </source>
</evidence>
<dbReference type="PANTHER" id="PTHR43611:SF3">
    <property type="entry name" value="FLAVIN MONONUCLEOTIDE HYDROLASE 1, CHLOROPLATIC"/>
    <property type="match status" value="1"/>
</dbReference>
<dbReference type="KEGG" id="tsa:AciPR4_1905"/>
<dbReference type="SFLD" id="SFLDS00003">
    <property type="entry name" value="Haloacid_Dehalogenase"/>
    <property type="match status" value="1"/>
</dbReference>
<keyword evidence="2" id="KW-1185">Reference proteome</keyword>
<accession>E8V5V2</accession>
<proteinExistence type="predicted"/>
<sequence length="207" mass="23484">MHDQVKAVLFDFGLVLSGPANVVVWDEMKRELAMDEATFHPSYWQFRDEYDRGTLNGTEYWNAVAGRKLQDAEVAELKRLDTELWTDMNEPMVAWAERLQKAGVKTGILSNIGDAMEDGIRGKLAWVAEFTHAVWSHQLKMRKPEPEIYAVAVKGLGVPAEQILFVDDREENIRGAEAAGMLGIVYKNHAAFLAEMERRDFLDLWGA</sequence>
<dbReference type="InterPro" id="IPR036412">
    <property type="entry name" value="HAD-like_sf"/>
</dbReference>
<dbReference type="EMBL" id="CP002467">
    <property type="protein sequence ID" value="ADV82711.1"/>
    <property type="molecule type" value="Genomic_DNA"/>
</dbReference>
<dbReference type="Gene3D" id="3.40.50.1000">
    <property type="entry name" value="HAD superfamily/HAD-like"/>
    <property type="match status" value="1"/>
</dbReference>
<dbReference type="eggNOG" id="COG1011">
    <property type="taxonomic scope" value="Bacteria"/>
</dbReference>